<dbReference type="FunFam" id="3.40.50.300:FF:000369">
    <property type="entry name" value="GTP-binding nuclear protein"/>
    <property type="match status" value="1"/>
</dbReference>
<evidence type="ECO:0000256" key="5">
    <source>
        <dbReference type="ARBA" id="ARBA00022927"/>
    </source>
</evidence>
<dbReference type="Gene3D" id="3.40.50.300">
    <property type="entry name" value="P-loop containing nucleotide triphosphate hydrolases"/>
    <property type="match status" value="1"/>
</dbReference>
<accession>A0A6P3HMM3</accession>
<dbReference type="PANTHER" id="PTHR24071:SF0">
    <property type="entry name" value="GTP-BINDING NUCLEAR PROTEIN RAN"/>
    <property type="match status" value="1"/>
</dbReference>
<evidence type="ECO:0000256" key="7">
    <source>
        <dbReference type="ARBA" id="ARBA00023242"/>
    </source>
</evidence>
<dbReference type="GO" id="GO:0005634">
    <property type="term" value="C:nucleus"/>
    <property type="evidence" value="ECO:0007669"/>
    <property type="project" value="UniProtKB-SubCell"/>
</dbReference>
<dbReference type="SUPFAM" id="SSF52540">
    <property type="entry name" value="P-loop containing nucleoside triphosphate hydrolases"/>
    <property type="match status" value="1"/>
</dbReference>
<dbReference type="GO" id="GO:0003924">
    <property type="term" value="F:GTPase activity"/>
    <property type="evidence" value="ECO:0007669"/>
    <property type="project" value="InterPro"/>
</dbReference>
<dbReference type="InterPro" id="IPR001806">
    <property type="entry name" value="Small_GTPase"/>
</dbReference>
<dbReference type="Pfam" id="PF00071">
    <property type="entry name" value="Ras"/>
    <property type="match status" value="1"/>
</dbReference>
<comment type="function">
    <text evidence="10">GTP-binding protein involved in nucleocytoplasmic transport. Required for the import of protein into the nucleus and also for RNA export. Involved in chromatin condensation and control of cell cycle.</text>
</comment>
<evidence type="ECO:0000256" key="3">
    <source>
        <dbReference type="ARBA" id="ARBA00022448"/>
    </source>
</evidence>
<dbReference type="GO" id="GO:0006606">
    <property type="term" value="P:protein import into nucleus"/>
    <property type="evidence" value="ECO:0007669"/>
    <property type="project" value="TreeGrafter"/>
</dbReference>
<sequence>MAAQGEPQVQFKLVLVGDGGTGKTTFMKRHLTGEFEKYVATLNVEVHPLVFHTNRGLIKFNIRYTAGQEKFGGLRDGYYIEAQCAVIMFDVTARVAYKNVSNWHRDLVRMRENIPVVLCGNKVDIKDRKVKANSTVFHQKKNLQYYDISAKSSYNFEKPFPWLARKPIGDPNLEFVAMPALAPPEVVMDPALAAQYKPI</sequence>
<evidence type="ECO:0000313" key="11">
    <source>
        <dbReference type="Proteomes" id="UP000515208"/>
    </source>
</evidence>
<keyword evidence="4 10" id="KW-0547">Nucleotide-binding</keyword>
<dbReference type="SMART" id="SM00176">
    <property type="entry name" value="RAN"/>
    <property type="match status" value="1"/>
</dbReference>
<name>A0A6P3HMM3_BISBB</name>
<evidence type="ECO:0000256" key="4">
    <source>
        <dbReference type="ARBA" id="ARBA00022741"/>
    </source>
</evidence>
<evidence type="ECO:0000256" key="6">
    <source>
        <dbReference type="ARBA" id="ARBA00023134"/>
    </source>
</evidence>
<evidence type="ECO:0000256" key="2">
    <source>
        <dbReference type="ARBA" id="ARBA00008028"/>
    </source>
</evidence>
<evidence type="ECO:0000256" key="10">
    <source>
        <dbReference type="RuleBase" id="RU363057"/>
    </source>
</evidence>
<comment type="subcellular location">
    <subcellularLocation>
        <location evidence="1 10">Nucleus</location>
    </subcellularLocation>
</comment>
<keyword evidence="6 10" id="KW-0342">GTP-binding</keyword>
<protein>
    <recommendedName>
        <fullName evidence="8 10">GTP-binding nuclear protein Ran</fullName>
    </recommendedName>
</protein>
<dbReference type="InterPro" id="IPR005225">
    <property type="entry name" value="Small_GTP-bd"/>
</dbReference>
<dbReference type="PROSITE" id="PS51419">
    <property type="entry name" value="RAB"/>
    <property type="match status" value="1"/>
</dbReference>
<dbReference type="Proteomes" id="UP000515208">
    <property type="component" value="Unplaced"/>
</dbReference>
<dbReference type="SMART" id="SM00175">
    <property type="entry name" value="RAB"/>
    <property type="match status" value="1"/>
</dbReference>
<dbReference type="SMART" id="SM00173">
    <property type="entry name" value="RAS"/>
    <property type="match status" value="1"/>
</dbReference>
<dbReference type="GO" id="GO:0005737">
    <property type="term" value="C:cytoplasm"/>
    <property type="evidence" value="ECO:0007669"/>
    <property type="project" value="TreeGrafter"/>
</dbReference>
<reference evidence="12" key="1">
    <citation type="submission" date="2025-08" db="UniProtKB">
        <authorList>
            <consortium name="RefSeq"/>
        </authorList>
    </citation>
    <scope>IDENTIFICATION</scope>
    <source>
        <tissue evidence="12">Blood</tissue>
    </source>
</reference>
<evidence type="ECO:0000313" key="12">
    <source>
        <dbReference type="RefSeq" id="XP_010839755.1"/>
    </source>
</evidence>
<dbReference type="GO" id="GO:0000054">
    <property type="term" value="P:ribosomal subunit export from nucleus"/>
    <property type="evidence" value="ECO:0007669"/>
    <property type="project" value="TreeGrafter"/>
</dbReference>
<comment type="similarity">
    <text evidence="2 10">Belongs to the small GTPase superfamily. Ran family.</text>
</comment>
<dbReference type="GO" id="GO:0005525">
    <property type="term" value="F:GTP binding"/>
    <property type="evidence" value="ECO:0007669"/>
    <property type="project" value="UniProtKB-KW"/>
</dbReference>
<keyword evidence="11" id="KW-1185">Reference proteome</keyword>
<organism evidence="11 12">
    <name type="scientific">Bison bison bison</name>
    <name type="common">North American plains bison</name>
    <dbReference type="NCBI Taxonomy" id="43346"/>
    <lineage>
        <taxon>Eukaryota</taxon>
        <taxon>Metazoa</taxon>
        <taxon>Chordata</taxon>
        <taxon>Craniata</taxon>
        <taxon>Vertebrata</taxon>
        <taxon>Euteleostomi</taxon>
        <taxon>Mammalia</taxon>
        <taxon>Eutheria</taxon>
        <taxon>Laurasiatheria</taxon>
        <taxon>Artiodactyla</taxon>
        <taxon>Ruminantia</taxon>
        <taxon>Pecora</taxon>
        <taxon>Bovidae</taxon>
        <taxon>Bovinae</taxon>
        <taxon>Bison</taxon>
    </lineage>
</organism>
<proteinExistence type="inferred from homology"/>
<keyword evidence="7 10" id="KW-0539">Nucleus</keyword>
<dbReference type="PROSITE" id="PS51418">
    <property type="entry name" value="RAN"/>
    <property type="match status" value="1"/>
</dbReference>
<dbReference type="CDD" id="cd00877">
    <property type="entry name" value="Ran"/>
    <property type="match status" value="1"/>
</dbReference>
<evidence type="ECO:0000256" key="1">
    <source>
        <dbReference type="ARBA" id="ARBA00004123"/>
    </source>
</evidence>
<evidence type="ECO:0000256" key="9">
    <source>
        <dbReference type="ARBA" id="ARBA00049117"/>
    </source>
</evidence>
<dbReference type="SMART" id="SM00174">
    <property type="entry name" value="RHO"/>
    <property type="match status" value="1"/>
</dbReference>
<dbReference type="OrthoDB" id="48625at2759"/>
<keyword evidence="5 10" id="KW-0653">Protein transport</keyword>
<dbReference type="AlphaFoldDB" id="A0A6P3HMM3"/>
<dbReference type="InterPro" id="IPR002041">
    <property type="entry name" value="Ran_GTPase"/>
</dbReference>
<evidence type="ECO:0000256" key="8">
    <source>
        <dbReference type="ARBA" id="ARBA00040533"/>
    </source>
</evidence>
<gene>
    <name evidence="12" type="primary">LOC104989697</name>
</gene>
<keyword evidence="3 10" id="KW-0813">Transport</keyword>
<comment type="catalytic activity">
    <reaction evidence="9">
        <text>GTP + H2O = GDP + phosphate + H(+)</text>
        <dbReference type="Rhea" id="RHEA:19669"/>
        <dbReference type="ChEBI" id="CHEBI:15377"/>
        <dbReference type="ChEBI" id="CHEBI:15378"/>
        <dbReference type="ChEBI" id="CHEBI:37565"/>
        <dbReference type="ChEBI" id="CHEBI:43474"/>
        <dbReference type="ChEBI" id="CHEBI:58189"/>
    </reaction>
    <physiologicalReaction direction="left-to-right" evidence="9">
        <dbReference type="Rhea" id="RHEA:19670"/>
    </physiologicalReaction>
</comment>
<dbReference type="PRINTS" id="PR00627">
    <property type="entry name" value="GTPRANTC4"/>
</dbReference>
<dbReference type="GeneID" id="104989697"/>
<dbReference type="KEGG" id="bbis:104989697"/>
<dbReference type="RefSeq" id="XP_010839755.1">
    <property type="nucleotide sequence ID" value="XM_010841453.1"/>
</dbReference>
<dbReference type="NCBIfam" id="TIGR00231">
    <property type="entry name" value="small_GTP"/>
    <property type="match status" value="1"/>
</dbReference>
<dbReference type="InterPro" id="IPR027417">
    <property type="entry name" value="P-loop_NTPase"/>
</dbReference>
<dbReference type="PANTHER" id="PTHR24071">
    <property type="entry name" value="RAN GTPASE"/>
    <property type="match status" value="1"/>
</dbReference>